<comment type="similarity">
    <text evidence="2 4">Belongs to the bacterial solute-binding protein 3 family.</text>
</comment>
<evidence type="ECO:0000256" key="1">
    <source>
        <dbReference type="ARBA" id="ARBA00004418"/>
    </source>
</evidence>
<evidence type="ECO:0000256" key="5">
    <source>
        <dbReference type="SAM" id="Phobius"/>
    </source>
</evidence>
<gene>
    <name evidence="7" type="ORF">C4617_03385</name>
</gene>
<dbReference type="PANTHER" id="PTHR35936">
    <property type="entry name" value="MEMBRANE-BOUND LYTIC MUREIN TRANSGLYCOSYLASE F"/>
    <property type="match status" value="1"/>
</dbReference>
<comment type="caution">
    <text evidence="7">The sequence shown here is derived from an EMBL/GenBank/DDBJ whole genome shotgun (WGS) entry which is preliminary data.</text>
</comment>
<feature type="domain" description="Solute-binding protein family 3/N-terminal" evidence="6">
    <location>
        <begin position="48"/>
        <end position="270"/>
    </location>
</feature>
<protein>
    <submittedName>
        <fullName evidence="7">Amino acid ABC transporter substrate-binding protein</fullName>
    </submittedName>
</protein>
<keyword evidence="5" id="KW-0472">Membrane</keyword>
<dbReference type="SUPFAM" id="SSF53850">
    <property type="entry name" value="Periplasmic binding protein-like II"/>
    <property type="match status" value="1"/>
</dbReference>
<evidence type="ECO:0000259" key="6">
    <source>
        <dbReference type="SMART" id="SM00062"/>
    </source>
</evidence>
<reference evidence="8" key="1">
    <citation type="submission" date="2018-02" db="EMBL/GenBank/DDBJ databases">
        <title>Genome sequence of Candidatus Liberibacter europaeus.</title>
        <authorList>
            <person name="Frampton R.A."/>
            <person name="Thompson S.M."/>
            <person name="David C."/>
            <person name="Addison S.M."/>
            <person name="Smith G.R."/>
        </authorList>
    </citation>
    <scope>NUCLEOTIDE SEQUENCE [LARGE SCALE GENOMIC DNA]</scope>
</reference>
<dbReference type="PANTHER" id="PTHR35936:SF34">
    <property type="entry name" value="ABC TRANSPORTER EXTRACELLULAR-BINDING PROTEIN YCKB-RELATED"/>
    <property type="match status" value="1"/>
</dbReference>
<evidence type="ECO:0000256" key="2">
    <source>
        <dbReference type="ARBA" id="ARBA00010333"/>
    </source>
</evidence>
<feature type="transmembrane region" description="Helical" evidence="5">
    <location>
        <begin position="16"/>
        <end position="37"/>
    </location>
</feature>
<dbReference type="InterPro" id="IPR001638">
    <property type="entry name" value="Solute-binding_3/MltF_N"/>
</dbReference>
<evidence type="ECO:0000313" key="7">
    <source>
        <dbReference type="EMBL" id="PTL86457.1"/>
    </source>
</evidence>
<dbReference type="SMART" id="SM00062">
    <property type="entry name" value="PBPb"/>
    <property type="match status" value="1"/>
</dbReference>
<dbReference type="EMBL" id="PSQJ01000003">
    <property type="protein sequence ID" value="PTL86457.1"/>
    <property type="molecule type" value="Genomic_DNA"/>
</dbReference>
<dbReference type="Gene3D" id="3.40.190.10">
    <property type="entry name" value="Periplasmic binding protein-like II"/>
    <property type="match status" value="2"/>
</dbReference>
<name>A0A2T4VXF4_9HYPH</name>
<dbReference type="InterPro" id="IPR018313">
    <property type="entry name" value="SBP_3_CS"/>
</dbReference>
<keyword evidence="5" id="KW-0812">Transmembrane</keyword>
<dbReference type="Proteomes" id="UP000240811">
    <property type="component" value="Unassembled WGS sequence"/>
</dbReference>
<dbReference type="PROSITE" id="PS01039">
    <property type="entry name" value="SBP_BACTERIAL_3"/>
    <property type="match status" value="1"/>
</dbReference>
<dbReference type="GO" id="GO:0042597">
    <property type="term" value="C:periplasmic space"/>
    <property type="evidence" value="ECO:0007669"/>
    <property type="project" value="UniProtKB-SubCell"/>
</dbReference>
<dbReference type="Pfam" id="PF00497">
    <property type="entry name" value="SBP_bac_3"/>
    <property type="match status" value="1"/>
</dbReference>
<organism evidence="7 8">
    <name type="scientific">Candidatus Liberibacter europaeus</name>
    <dbReference type="NCBI Taxonomy" id="744859"/>
    <lineage>
        <taxon>Bacteria</taxon>
        <taxon>Pseudomonadati</taxon>
        <taxon>Pseudomonadota</taxon>
        <taxon>Alphaproteobacteria</taxon>
        <taxon>Hyphomicrobiales</taxon>
        <taxon>Rhizobiaceae</taxon>
        <taxon>Liberibacter</taxon>
    </lineage>
</organism>
<comment type="subcellular location">
    <subcellularLocation>
        <location evidence="1">Periplasm</location>
    </subcellularLocation>
</comment>
<sequence>MNCCFNILKQLYFSKYVVLSVFLCIIFLLFFIILGYVNFSSKNNTSIVLRVGTDGTYPPHSFHSENGKGELIGFDIDLIKEVANRLNLKTEFFETKTSSLIFGIDANRYDILVSVTITKERQKGYDFSIPYISNSLLLIVRNDEKNINSFNDLAGKTVAQIMGTNLFQLAQELKANLIFSGNFEQSLQLLSSGRTNATMIPDAPFFYFLKKNNIEGNKFKIADRQDNNGYIGFMMLKRNNKLKELIDKTLCEIRLDGTYEKIFTKYFGKDVSPDLPYCPC</sequence>
<evidence type="ECO:0000256" key="3">
    <source>
        <dbReference type="ARBA" id="ARBA00022729"/>
    </source>
</evidence>
<keyword evidence="5" id="KW-1133">Transmembrane helix</keyword>
<dbReference type="AlphaFoldDB" id="A0A2T4VXF4"/>
<proteinExistence type="inferred from homology"/>
<accession>A0A2T4VXF4</accession>
<evidence type="ECO:0000256" key="4">
    <source>
        <dbReference type="RuleBase" id="RU003744"/>
    </source>
</evidence>
<keyword evidence="3" id="KW-0732">Signal</keyword>
<evidence type="ECO:0000313" key="8">
    <source>
        <dbReference type="Proteomes" id="UP000240811"/>
    </source>
</evidence>